<keyword evidence="2" id="KW-1185">Reference proteome</keyword>
<accession>A0AAW1XFN2</accession>
<reference evidence="1 2" key="1">
    <citation type="journal article" date="2023" name="G3 (Bethesda)">
        <title>A chromosome-length genome assembly and annotation of blackberry (Rubus argutus, cv. 'Hillquist').</title>
        <authorList>
            <person name="Bruna T."/>
            <person name="Aryal R."/>
            <person name="Dudchenko O."/>
            <person name="Sargent D.J."/>
            <person name="Mead D."/>
            <person name="Buti M."/>
            <person name="Cavallini A."/>
            <person name="Hytonen T."/>
            <person name="Andres J."/>
            <person name="Pham M."/>
            <person name="Weisz D."/>
            <person name="Mascagni F."/>
            <person name="Usai G."/>
            <person name="Natali L."/>
            <person name="Bassil N."/>
            <person name="Fernandez G.E."/>
            <person name="Lomsadze A."/>
            <person name="Armour M."/>
            <person name="Olukolu B."/>
            <person name="Poorten T."/>
            <person name="Britton C."/>
            <person name="Davik J."/>
            <person name="Ashrafi H."/>
            <person name="Aiden E.L."/>
            <person name="Borodovsky M."/>
            <person name="Worthington M."/>
        </authorList>
    </citation>
    <scope>NUCLEOTIDE SEQUENCE [LARGE SCALE GENOMIC DNA]</scope>
    <source>
        <strain evidence="1">PI 553951</strain>
    </source>
</reference>
<organism evidence="1 2">
    <name type="scientific">Rubus argutus</name>
    <name type="common">Southern blackberry</name>
    <dbReference type="NCBI Taxonomy" id="59490"/>
    <lineage>
        <taxon>Eukaryota</taxon>
        <taxon>Viridiplantae</taxon>
        <taxon>Streptophyta</taxon>
        <taxon>Embryophyta</taxon>
        <taxon>Tracheophyta</taxon>
        <taxon>Spermatophyta</taxon>
        <taxon>Magnoliopsida</taxon>
        <taxon>eudicotyledons</taxon>
        <taxon>Gunneridae</taxon>
        <taxon>Pentapetalae</taxon>
        <taxon>rosids</taxon>
        <taxon>fabids</taxon>
        <taxon>Rosales</taxon>
        <taxon>Rosaceae</taxon>
        <taxon>Rosoideae</taxon>
        <taxon>Rosoideae incertae sedis</taxon>
        <taxon>Rubus</taxon>
    </lineage>
</organism>
<gene>
    <name evidence="1" type="ORF">M0R45_022045</name>
</gene>
<proteinExistence type="predicted"/>
<dbReference type="AlphaFoldDB" id="A0AAW1XFN2"/>
<evidence type="ECO:0000313" key="1">
    <source>
        <dbReference type="EMBL" id="KAK9934919.1"/>
    </source>
</evidence>
<sequence length="134" mass="15779">MGWPLQRVEKREEDMLGIRPKERDREDLWQGALWVKDERKKSREASLQMPLLEQRVLQVKYNHNPIRVVSLLQIGHKGLIQRARLSYEFRIDRMVGYAGIKRVYGACIDTIFSIIRSTVHKQAVGSTHLDIKRE</sequence>
<comment type="caution">
    <text evidence="1">The sequence shown here is derived from an EMBL/GenBank/DDBJ whole genome shotgun (WGS) entry which is preliminary data.</text>
</comment>
<dbReference type="Proteomes" id="UP001457282">
    <property type="component" value="Unassembled WGS sequence"/>
</dbReference>
<name>A0AAW1XFN2_RUBAR</name>
<protein>
    <submittedName>
        <fullName evidence="1">Uncharacterized protein</fullName>
    </submittedName>
</protein>
<evidence type="ECO:0000313" key="2">
    <source>
        <dbReference type="Proteomes" id="UP001457282"/>
    </source>
</evidence>
<dbReference type="EMBL" id="JBEDUW010000004">
    <property type="protein sequence ID" value="KAK9934919.1"/>
    <property type="molecule type" value="Genomic_DNA"/>
</dbReference>